<proteinExistence type="inferred from homology"/>
<accession>A0ABP8LUF2</accession>
<evidence type="ECO:0000256" key="5">
    <source>
        <dbReference type="ARBA" id="ARBA00023237"/>
    </source>
</evidence>
<keyword evidence="5" id="KW-0998">Cell outer membrane</keyword>
<evidence type="ECO:0000256" key="1">
    <source>
        <dbReference type="ARBA" id="ARBA00004442"/>
    </source>
</evidence>
<comment type="subcellular location">
    <subcellularLocation>
        <location evidence="1">Cell outer membrane</location>
    </subcellularLocation>
</comment>
<protein>
    <recommendedName>
        <fullName evidence="10">Outer membrane starch-binding protein</fullName>
    </recommendedName>
</protein>
<evidence type="ECO:0000256" key="2">
    <source>
        <dbReference type="ARBA" id="ARBA00006275"/>
    </source>
</evidence>
<name>A0ABP8LUF2_9BACT</name>
<dbReference type="InterPro" id="IPR011990">
    <property type="entry name" value="TPR-like_helical_dom_sf"/>
</dbReference>
<gene>
    <name evidence="8" type="ORF">GCM10023091_15980</name>
</gene>
<evidence type="ECO:0000313" key="9">
    <source>
        <dbReference type="Proteomes" id="UP001501508"/>
    </source>
</evidence>
<dbReference type="Gene3D" id="1.25.40.390">
    <property type="match status" value="1"/>
</dbReference>
<sequence length="585" mass="66476">MKNIKFILPVMLLLTVSCSEDFLKPKPKSFFAPENVFVNAQGFESLLITMRKNLVAEVSGYKHFISHQVAASEMGSPLLQLDFTNLTPSSDKYQKFVDQINTIFKFVKDANVAITRIDDIKWETEEARNKVLAEAYWHRAYWYYRLVHNYGDLPFVNTEISGARLDFNSHSRWAIIKKIKADAEFAVTHLPETAAPGAISKAAGNHLLAKIALADMDFDRAISAASAVIDDGKHALMTARFGEDAGKPFRNLLWDLHRPNNKNSPLNKETILAIVDRFESPEGAKTAGSFSMRHYAASWWHTSNRDSKGGVGFIKPSPMADTLGNGNPDVAASDWHMYTIWNEFGKTWRNTGDLRRADINWIDKHEIVYNNPASANFGQPWQGKWMSNPSDSVYTMFAWPHYKVFNPQQNPNDLPNGGNGDQYIFRLAETYLLRAEAHFWKNELALAADDINKVRARAKAEPIKASDVTLDYLFDERARELYAEEPRQNELNRVSYILASKGLRGYSLGTIHQKNFYYDRVRNLNNLYSITPAPIILGVSPKIEPHHFQWPIDDKIINSNTLGTINQSPGYTGWERNKPPLETIE</sequence>
<evidence type="ECO:0000256" key="3">
    <source>
        <dbReference type="ARBA" id="ARBA00022729"/>
    </source>
</evidence>
<dbReference type="PROSITE" id="PS51257">
    <property type="entry name" value="PROKAR_LIPOPROTEIN"/>
    <property type="match status" value="1"/>
</dbReference>
<dbReference type="EMBL" id="BAABEY010000017">
    <property type="protein sequence ID" value="GAA4437149.1"/>
    <property type="molecule type" value="Genomic_DNA"/>
</dbReference>
<evidence type="ECO:0000259" key="6">
    <source>
        <dbReference type="Pfam" id="PF07980"/>
    </source>
</evidence>
<dbReference type="InterPro" id="IPR012944">
    <property type="entry name" value="SusD_RagB_dom"/>
</dbReference>
<comment type="caution">
    <text evidence="8">The sequence shown here is derived from an EMBL/GenBank/DDBJ whole genome shotgun (WGS) entry which is preliminary data.</text>
</comment>
<dbReference type="InterPro" id="IPR033985">
    <property type="entry name" value="SusD-like_N"/>
</dbReference>
<dbReference type="SUPFAM" id="SSF48452">
    <property type="entry name" value="TPR-like"/>
    <property type="match status" value="1"/>
</dbReference>
<keyword evidence="9" id="KW-1185">Reference proteome</keyword>
<dbReference type="Proteomes" id="UP001501508">
    <property type="component" value="Unassembled WGS sequence"/>
</dbReference>
<evidence type="ECO:0000259" key="7">
    <source>
        <dbReference type="Pfam" id="PF14322"/>
    </source>
</evidence>
<evidence type="ECO:0008006" key="10">
    <source>
        <dbReference type="Google" id="ProtNLM"/>
    </source>
</evidence>
<dbReference type="Pfam" id="PF14322">
    <property type="entry name" value="SusD-like_3"/>
    <property type="match status" value="1"/>
</dbReference>
<comment type="similarity">
    <text evidence="2">Belongs to the SusD family.</text>
</comment>
<dbReference type="RefSeq" id="WP_345027833.1">
    <property type="nucleotide sequence ID" value="NZ_BAABEY010000017.1"/>
</dbReference>
<keyword evidence="3" id="KW-0732">Signal</keyword>
<feature type="domain" description="RagB/SusD" evidence="6">
    <location>
        <begin position="292"/>
        <end position="571"/>
    </location>
</feature>
<keyword evidence="4" id="KW-0472">Membrane</keyword>
<feature type="domain" description="SusD-like N-terminal" evidence="7">
    <location>
        <begin position="45"/>
        <end position="212"/>
    </location>
</feature>
<reference evidence="9" key="1">
    <citation type="journal article" date="2019" name="Int. J. Syst. Evol. Microbiol.">
        <title>The Global Catalogue of Microorganisms (GCM) 10K type strain sequencing project: providing services to taxonomists for standard genome sequencing and annotation.</title>
        <authorList>
            <consortium name="The Broad Institute Genomics Platform"/>
            <consortium name="The Broad Institute Genome Sequencing Center for Infectious Disease"/>
            <person name="Wu L."/>
            <person name="Ma J."/>
        </authorList>
    </citation>
    <scope>NUCLEOTIDE SEQUENCE [LARGE SCALE GENOMIC DNA]</scope>
    <source>
        <strain evidence="9">JCM 31920</strain>
    </source>
</reference>
<evidence type="ECO:0000313" key="8">
    <source>
        <dbReference type="EMBL" id="GAA4437149.1"/>
    </source>
</evidence>
<evidence type="ECO:0000256" key="4">
    <source>
        <dbReference type="ARBA" id="ARBA00023136"/>
    </source>
</evidence>
<dbReference type="Pfam" id="PF07980">
    <property type="entry name" value="SusD_RagB"/>
    <property type="match status" value="1"/>
</dbReference>
<organism evidence="8 9">
    <name type="scientific">Ravibacter arvi</name>
    <dbReference type="NCBI Taxonomy" id="2051041"/>
    <lineage>
        <taxon>Bacteria</taxon>
        <taxon>Pseudomonadati</taxon>
        <taxon>Bacteroidota</taxon>
        <taxon>Cytophagia</taxon>
        <taxon>Cytophagales</taxon>
        <taxon>Spirosomataceae</taxon>
        <taxon>Ravibacter</taxon>
    </lineage>
</organism>